<name>A0A1J5SDN5_9ZZZZ</name>
<protein>
    <submittedName>
        <fullName evidence="1">Uncharacterized protein</fullName>
    </submittedName>
</protein>
<accession>A0A1J5SDN5</accession>
<evidence type="ECO:0000313" key="1">
    <source>
        <dbReference type="EMBL" id="OIR02309.1"/>
    </source>
</evidence>
<sequence>MGRKIDYIEMAATEYWQETGKSELDSLWIAEFFQDYGELNDFPRHNLVDFYSLVQKALTINIEKAEKLVRLQRDISSRAAKSQRKP</sequence>
<dbReference type="AlphaFoldDB" id="A0A1J5SDN5"/>
<comment type="caution">
    <text evidence="1">The sequence shown here is derived from an EMBL/GenBank/DDBJ whole genome shotgun (WGS) entry which is preliminary data.</text>
</comment>
<organism evidence="1">
    <name type="scientific">mine drainage metagenome</name>
    <dbReference type="NCBI Taxonomy" id="410659"/>
    <lineage>
        <taxon>unclassified sequences</taxon>
        <taxon>metagenomes</taxon>
        <taxon>ecological metagenomes</taxon>
    </lineage>
</organism>
<gene>
    <name evidence="1" type="ORF">GALL_156810</name>
</gene>
<dbReference type="EMBL" id="MLJW01000076">
    <property type="protein sequence ID" value="OIR02309.1"/>
    <property type="molecule type" value="Genomic_DNA"/>
</dbReference>
<reference evidence="1" key="1">
    <citation type="submission" date="2016-10" db="EMBL/GenBank/DDBJ databases">
        <title>Sequence of Gallionella enrichment culture.</title>
        <authorList>
            <person name="Poehlein A."/>
            <person name="Muehling M."/>
            <person name="Daniel R."/>
        </authorList>
    </citation>
    <scope>NUCLEOTIDE SEQUENCE</scope>
</reference>
<proteinExistence type="predicted"/>